<proteinExistence type="predicted"/>
<dbReference type="Pfam" id="PF13649">
    <property type="entry name" value="Methyltransf_25"/>
    <property type="match status" value="1"/>
</dbReference>
<feature type="domain" description="Methyltransferase" evidence="4">
    <location>
        <begin position="79"/>
        <end position="175"/>
    </location>
</feature>
<dbReference type="EMBL" id="KZ559519">
    <property type="protein sequence ID" value="PLN83427.1"/>
    <property type="molecule type" value="Genomic_DNA"/>
</dbReference>
<evidence type="ECO:0000256" key="3">
    <source>
        <dbReference type="SAM" id="SignalP"/>
    </source>
</evidence>
<evidence type="ECO:0000259" key="4">
    <source>
        <dbReference type="Pfam" id="PF13649"/>
    </source>
</evidence>
<keyword evidence="6" id="KW-1185">Reference proteome</keyword>
<organism evidence="5 6">
    <name type="scientific">Aspergillus taichungensis</name>
    <dbReference type="NCBI Taxonomy" id="482145"/>
    <lineage>
        <taxon>Eukaryota</taxon>
        <taxon>Fungi</taxon>
        <taxon>Dikarya</taxon>
        <taxon>Ascomycota</taxon>
        <taxon>Pezizomycotina</taxon>
        <taxon>Eurotiomycetes</taxon>
        <taxon>Eurotiomycetidae</taxon>
        <taxon>Eurotiales</taxon>
        <taxon>Aspergillaceae</taxon>
        <taxon>Aspergillus</taxon>
        <taxon>Aspergillus subgen. Circumdati</taxon>
    </lineage>
</organism>
<dbReference type="Gene3D" id="1.10.150.290">
    <property type="entry name" value="S-adenosyl-L-methionine-dependent methyltransferases"/>
    <property type="match status" value="1"/>
</dbReference>
<dbReference type="InterPro" id="IPR023149">
    <property type="entry name" value="Trans_acon_MeTrfase_C"/>
</dbReference>
<keyword evidence="1 5" id="KW-0489">Methyltransferase</keyword>
<dbReference type="PANTHER" id="PTHR43861">
    <property type="entry name" value="TRANS-ACONITATE 2-METHYLTRANSFERASE-RELATED"/>
    <property type="match status" value="1"/>
</dbReference>
<name>A0A2J5I107_9EURO</name>
<dbReference type="SUPFAM" id="SSF53335">
    <property type="entry name" value="S-adenosyl-L-methionine-dependent methyltransferases"/>
    <property type="match status" value="1"/>
</dbReference>
<dbReference type="InterPro" id="IPR029063">
    <property type="entry name" value="SAM-dependent_MTases_sf"/>
</dbReference>
<dbReference type="PANTHER" id="PTHR43861:SF1">
    <property type="entry name" value="TRANS-ACONITATE 2-METHYLTRANSFERASE"/>
    <property type="match status" value="1"/>
</dbReference>
<protein>
    <submittedName>
        <fullName evidence="5">S-adenosyl-L-methionine-dependent methyltransferase</fullName>
    </submittedName>
</protein>
<dbReference type="InterPro" id="IPR041698">
    <property type="entry name" value="Methyltransf_25"/>
</dbReference>
<evidence type="ECO:0000256" key="1">
    <source>
        <dbReference type="ARBA" id="ARBA00022603"/>
    </source>
</evidence>
<evidence type="ECO:0000313" key="5">
    <source>
        <dbReference type="EMBL" id="PLN83427.1"/>
    </source>
</evidence>
<keyword evidence="3" id="KW-0732">Signal</keyword>
<dbReference type="OrthoDB" id="66144at2759"/>
<feature type="signal peptide" evidence="3">
    <location>
        <begin position="1"/>
        <end position="23"/>
    </location>
</feature>
<dbReference type="GO" id="GO:0030798">
    <property type="term" value="F:trans-aconitate 2-methyltransferase activity"/>
    <property type="evidence" value="ECO:0007669"/>
    <property type="project" value="InterPro"/>
</dbReference>
<dbReference type="Gene3D" id="3.40.50.150">
    <property type="entry name" value="Vaccinia Virus protein VP39"/>
    <property type="match status" value="1"/>
</dbReference>
<gene>
    <name evidence="5" type="ORF">BDW42DRAFT_65680</name>
</gene>
<dbReference type="Proteomes" id="UP000235023">
    <property type="component" value="Unassembled WGS sequence"/>
</dbReference>
<accession>A0A2J5I107</accession>
<dbReference type="GO" id="GO:0032259">
    <property type="term" value="P:methylation"/>
    <property type="evidence" value="ECO:0007669"/>
    <property type="project" value="UniProtKB-KW"/>
</dbReference>
<reference evidence="6" key="1">
    <citation type="submission" date="2017-12" db="EMBL/GenBank/DDBJ databases">
        <authorList>
            <consortium name="DOE Joint Genome Institute"/>
            <person name="Mondo S.J."/>
            <person name="Kjaerbolling I."/>
            <person name="Vesth T.C."/>
            <person name="Frisvad J.C."/>
            <person name="Nybo J.L."/>
            <person name="Theobald S."/>
            <person name="Kuo A."/>
            <person name="Bowyer P."/>
            <person name="Matsuda Y."/>
            <person name="Lyhne E.K."/>
            <person name="Kogle M.E."/>
            <person name="Clum A."/>
            <person name="Lipzen A."/>
            <person name="Salamov A."/>
            <person name="Ngan C.Y."/>
            <person name="Daum C."/>
            <person name="Chiniquy J."/>
            <person name="Barry K."/>
            <person name="LaButti K."/>
            <person name="Haridas S."/>
            <person name="Simmons B.A."/>
            <person name="Magnuson J.K."/>
            <person name="Mortensen U.H."/>
            <person name="Larsen T.O."/>
            <person name="Grigoriev I.V."/>
            <person name="Baker S.E."/>
            <person name="Andersen M.R."/>
            <person name="Nordberg H.P."/>
            <person name="Cantor M.N."/>
            <person name="Hua S.X."/>
        </authorList>
    </citation>
    <scope>NUCLEOTIDE SEQUENCE [LARGE SCALE GENOMIC DNA]</scope>
    <source>
        <strain evidence="6">IBT 19404</strain>
    </source>
</reference>
<evidence type="ECO:0000313" key="6">
    <source>
        <dbReference type="Proteomes" id="UP000235023"/>
    </source>
</evidence>
<dbReference type="AlphaFoldDB" id="A0A2J5I107"/>
<sequence length="316" mass="35449">MLPSIYISICLLQLHFIFKPLYSLTTESYPNMSHKPHSPSVWNPTKYLKYHSQRTRPVHDLLSRIPQLPSTQSNATPTVIDLGCGPGNSTAVLRSYFPTAHLTALDSSPDMLSHARAANIPPPVHFALADLRTYTPEADTPAPDLFVANAVLHWVERKRRLPLVRALLETQPPGGVFAYQVPDNLAEPSHVLMREVAREEDAPWKGVLRAAGALDGGRESIEDPREVCAFLEPVCGTQVDVWRTTYYHVLRDHGEIVEWVSGTGLRPFLEPLGTGELRDAFLERYRKRLEDAYPLSKDGGSVLFPFPRLFVVAVRR</sequence>
<feature type="chain" id="PRO_5014410185" evidence="3">
    <location>
        <begin position="24"/>
        <end position="316"/>
    </location>
</feature>
<evidence type="ECO:0000256" key="2">
    <source>
        <dbReference type="ARBA" id="ARBA00022679"/>
    </source>
</evidence>
<keyword evidence="2 5" id="KW-0808">Transferase</keyword>
<dbReference type="CDD" id="cd02440">
    <property type="entry name" value="AdoMet_MTases"/>
    <property type="match status" value="1"/>
</dbReference>